<feature type="region of interest" description="Disordered" evidence="1">
    <location>
        <begin position="393"/>
        <end position="423"/>
    </location>
</feature>
<keyword evidence="2" id="KW-0812">Transmembrane</keyword>
<evidence type="ECO:0000313" key="4">
    <source>
        <dbReference type="EMBL" id="KAF4759250.1"/>
    </source>
</evidence>
<feature type="transmembrane region" description="Helical" evidence="2">
    <location>
        <begin position="1161"/>
        <end position="1181"/>
    </location>
</feature>
<feature type="compositionally biased region" description="Basic and acidic residues" evidence="1">
    <location>
        <begin position="1127"/>
        <end position="1149"/>
    </location>
</feature>
<accession>A0A7J6UPK9</accession>
<feature type="compositionally biased region" description="Pro residues" evidence="1">
    <location>
        <begin position="607"/>
        <end position="618"/>
    </location>
</feature>
<feature type="region of interest" description="Disordered" evidence="1">
    <location>
        <begin position="940"/>
        <end position="974"/>
    </location>
</feature>
<dbReference type="PANTHER" id="PTHR24216">
    <property type="entry name" value="PAXILLIN-RELATED"/>
    <property type="match status" value="1"/>
</dbReference>
<feature type="region of interest" description="Disordered" evidence="1">
    <location>
        <begin position="1621"/>
        <end position="1640"/>
    </location>
</feature>
<feature type="compositionally biased region" description="Low complexity" evidence="1">
    <location>
        <begin position="592"/>
        <end position="606"/>
    </location>
</feature>
<feature type="region of interest" description="Disordered" evidence="1">
    <location>
        <begin position="1512"/>
        <end position="1596"/>
    </location>
</feature>
<dbReference type="InterPro" id="IPR007201">
    <property type="entry name" value="Mei2-like_Rrm_C"/>
</dbReference>
<feature type="transmembrane region" description="Helical" evidence="2">
    <location>
        <begin position="1415"/>
        <end position="1432"/>
    </location>
</feature>
<sequence>MWYSWPGALTQGEHIRQGKLVASQGLSSPASAVAICSYFETFGDIEAVDLSAMFNSESSSLSAVYITYFDSRAPFLATNHLKGASSYAPRVVEVDPLGTGKPETIDISNVSLRASPLSGKSRGEVHIASLRWKVGETLSCCEKFGDIELINGHSPSSSATSACAFDLDSVATTVTFYDGRAADNFLRVLQSVKDMRRASCSLGEEKPSIESASAALRDTLPLLHHPSELQSPTTESFTVQQRLADLFHQYDSSTYAPASDSDLAEYSGTPRDANKVTPANAAETLAFIIGSHHQQAAGGSSNSAATKEGGKLEISLAEKAALMCDTVREWGKPFGPSQPPQTTVGEEAQQSEDGDVEEMQDVQVGKVEISAEKEAATASDTPAVVSGRTEEILTSDNERGGGTENPGPIPHRTGGGSEEASMEDPSLVFPPYLALGIGRPVPLGILAMYFESFGEADFLDCTRMLTESSDPYAIRLSFFDRRVTEQVYQRLRGASGENPRCAAISHTGPASQLAAESGGGAPMEIIAITSCIMVDARSSRLRGAADPRVVDVEQLCWSLPEAVDCCSEFGAFREEAPQQPPSTPPLRIAVAAGPAAVQAEQQQQQQEPPPTTPLPIIPTEPLISARTEPGGGGGGGGDGLLTTTAGVFQQQQPPSPRPTTTTPWGERSATTPPAPRYLTSQVARSLARFYRAVGVSDYRGAASSTAIQAAAPSPRAGAAATSPVVSVPGMEESLHVTEVEGGLANRTTVMVRNIPPAYTSSRLLQEILETLLEQAGEDELAAVNAAVGAPFGIDFVYLPFNLKNRAGVSYGFVNLTTPEELLIFHERFSQHVWRSGTSRAHNGGERRPCEMSAARLQGQQALTEAFVNRLHAKSEHIPLQARPLIYDPRGMAHYQRHRSSSLFFVVASQALTGFDALAVARSWPPGVLAPDLLNAQAAQMAAVSGSPSETSSRAPSEPVRSSEQQPQPLQRSEPPLQQLQESNLPLQQDPSLPLQWDPSQQHPQQRQQQQPQQQQLQDPPVKETQQPSQQQLEPFLQQPYPPQPQQQWLPQRQQLQQGGGQAGERYPTTGGMGPPPAVAPSGPPQQLQQQPIPTAPSPQQPAQLQPLLSAQTLANPAIFSNVAPQRSEAKDTPKPAAENDTRGGDNEKAKLAGAGRGTFSWWSWLLIAILVALVLGGLLYYTDYMYHKQHYGGMPNKVLGLVLSAALRTKLDRSYYVTVQCGKDEETVLETAARGSSGTIHWNAPFRYSLRPEKARDFPLRKSVVKVTLYQSSDDGAKSLGSGEVSCNNLKDVRMTGGAMETFNVNISRFGMVTVKAGLGFSGWSEQKLDRLRASWRKKRSEVSFWTRLLLAPAEAVLLILKGVEGITHLHNVILSTYDLFCATTIAMLTLPFLLNYVGLSMFDKLKYKELRWTWATYSSLSGTGVLLWRVLGTFPAFSHLALYGGLGLLALLFMLADFRGESGSGVVSRAVGKVVGWFAVAALERKPAGLSFAEPVVTELKARTSLLQHFLQRAPPPPDDGSFDPRSGLPVVTASERSSRKSQPSFVTTNEDSNPRDDRFPHPPSEIFNSPNLKEKQEDVDADAGRLDDESTEFANDSRGVAWALRHSEMDNDRKQMNSIINRRMYSDPKRAAEGPSWE</sequence>
<dbReference type="Pfam" id="PF04059">
    <property type="entry name" value="RRM_2"/>
    <property type="match status" value="1"/>
</dbReference>
<feature type="region of interest" description="Disordered" evidence="1">
    <location>
        <begin position="987"/>
        <end position="1102"/>
    </location>
</feature>
<evidence type="ECO:0000256" key="2">
    <source>
        <dbReference type="SAM" id="Phobius"/>
    </source>
</evidence>
<evidence type="ECO:0000313" key="5">
    <source>
        <dbReference type="Proteomes" id="UP000553632"/>
    </source>
</evidence>
<feature type="transmembrane region" description="Helical" evidence="2">
    <location>
        <begin position="1343"/>
        <end position="1361"/>
    </location>
</feature>
<dbReference type="Proteomes" id="UP000553632">
    <property type="component" value="Unassembled WGS sequence"/>
</dbReference>
<feature type="compositionally biased region" description="Low complexity" evidence="1">
    <location>
        <begin position="1045"/>
        <end position="1056"/>
    </location>
</feature>
<feature type="compositionally biased region" description="Basic and acidic residues" evidence="1">
    <location>
        <begin position="1574"/>
        <end position="1590"/>
    </location>
</feature>
<feature type="domain" description="Mei2-like C-terminal RNA recognition motif" evidence="3">
    <location>
        <begin position="746"/>
        <end position="866"/>
    </location>
</feature>
<gene>
    <name evidence="4" type="ORF">FOZ63_027916</name>
</gene>
<name>A0A7J6UPK9_PEROL</name>
<feature type="region of interest" description="Disordered" evidence="1">
    <location>
        <begin position="331"/>
        <end position="357"/>
    </location>
</feature>
<feature type="transmembrane region" description="Helical" evidence="2">
    <location>
        <begin position="1373"/>
        <end position="1395"/>
    </location>
</feature>
<protein>
    <recommendedName>
        <fullName evidence="3">Mei2-like C-terminal RNA recognition motif domain-containing protein</fullName>
    </recommendedName>
</protein>
<organism evidence="4 5">
    <name type="scientific">Perkinsus olseni</name>
    <name type="common">Perkinsus atlanticus</name>
    <dbReference type="NCBI Taxonomy" id="32597"/>
    <lineage>
        <taxon>Eukaryota</taxon>
        <taxon>Sar</taxon>
        <taxon>Alveolata</taxon>
        <taxon>Perkinsozoa</taxon>
        <taxon>Perkinsea</taxon>
        <taxon>Perkinsida</taxon>
        <taxon>Perkinsidae</taxon>
        <taxon>Perkinsus</taxon>
    </lineage>
</organism>
<reference evidence="4 5" key="1">
    <citation type="submission" date="2020-04" db="EMBL/GenBank/DDBJ databases">
        <title>Perkinsus olseni comparative genomics.</title>
        <authorList>
            <person name="Bogema D.R."/>
        </authorList>
    </citation>
    <scope>NUCLEOTIDE SEQUENCE [LARGE SCALE GENOMIC DNA]</scope>
    <source>
        <strain evidence="4 5">ATCC PRA-207</strain>
    </source>
</reference>
<feature type="region of interest" description="Disordered" evidence="1">
    <location>
        <begin position="1121"/>
        <end position="1149"/>
    </location>
</feature>
<keyword evidence="2" id="KW-0472">Membrane</keyword>
<feature type="compositionally biased region" description="Polar residues" evidence="1">
    <location>
        <begin position="945"/>
        <end position="974"/>
    </location>
</feature>
<dbReference type="PANTHER" id="PTHR24216:SF65">
    <property type="entry name" value="PAXILLIN-LIKE PROTEIN 1"/>
    <property type="match status" value="1"/>
</dbReference>
<feature type="transmembrane region" description="Helical" evidence="2">
    <location>
        <begin position="1438"/>
        <end position="1457"/>
    </location>
</feature>
<comment type="caution">
    <text evidence="4">The sequence shown here is derived from an EMBL/GenBank/DDBJ whole genome shotgun (WGS) entry which is preliminary data.</text>
</comment>
<feature type="compositionally biased region" description="Gly residues" evidence="1">
    <location>
        <begin position="629"/>
        <end position="639"/>
    </location>
</feature>
<feature type="compositionally biased region" description="Low complexity" evidence="1">
    <location>
        <begin position="987"/>
        <end position="1038"/>
    </location>
</feature>
<keyword evidence="5" id="KW-1185">Reference proteome</keyword>
<dbReference type="EMBL" id="JABANO010000395">
    <property type="protein sequence ID" value="KAF4759250.1"/>
    <property type="molecule type" value="Genomic_DNA"/>
</dbReference>
<feature type="compositionally biased region" description="Polar residues" evidence="1">
    <location>
        <begin position="1542"/>
        <end position="1553"/>
    </location>
</feature>
<evidence type="ECO:0000259" key="3">
    <source>
        <dbReference type="Pfam" id="PF04059"/>
    </source>
</evidence>
<evidence type="ECO:0000256" key="1">
    <source>
        <dbReference type="SAM" id="MobiDB-lite"/>
    </source>
</evidence>
<feature type="region of interest" description="Disordered" evidence="1">
    <location>
        <begin position="592"/>
        <end position="677"/>
    </location>
</feature>
<feature type="compositionally biased region" description="Pro residues" evidence="1">
    <location>
        <begin position="1073"/>
        <end position="1083"/>
    </location>
</feature>
<keyword evidence="2" id="KW-1133">Transmembrane helix</keyword>
<proteinExistence type="predicted"/>